<dbReference type="Gene3D" id="2.170.270.10">
    <property type="entry name" value="SET domain"/>
    <property type="match status" value="1"/>
</dbReference>
<organism evidence="3">
    <name type="scientific">Melanopsichium pennsylvanicum 4</name>
    <dbReference type="NCBI Taxonomy" id="1398559"/>
    <lineage>
        <taxon>Eukaryota</taxon>
        <taxon>Fungi</taxon>
        <taxon>Dikarya</taxon>
        <taxon>Basidiomycota</taxon>
        <taxon>Ustilaginomycotina</taxon>
        <taxon>Ustilaginomycetes</taxon>
        <taxon>Ustilaginales</taxon>
        <taxon>Ustilaginaceae</taxon>
        <taxon>Melanopsichium</taxon>
    </lineage>
</organism>
<dbReference type="SUPFAM" id="SSF82199">
    <property type="entry name" value="SET domain"/>
    <property type="match status" value="1"/>
</dbReference>
<dbReference type="SMART" id="SM00317">
    <property type="entry name" value="SET"/>
    <property type="match status" value="1"/>
</dbReference>
<proteinExistence type="predicted"/>
<feature type="compositionally biased region" description="Polar residues" evidence="1">
    <location>
        <begin position="393"/>
        <end position="421"/>
    </location>
</feature>
<evidence type="ECO:0000313" key="3">
    <source>
        <dbReference type="EMBL" id="CDI54839.1"/>
    </source>
</evidence>
<dbReference type="EMBL" id="HG529630">
    <property type="protein sequence ID" value="CDI54839.1"/>
    <property type="molecule type" value="Genomic_DNA"/>
</dbReference>
<dbReference type="InterPro" id="IPR046341">
    <property type="entry name" value="SET_dom_sf"/>
</dbReference>
<accession>A0A077RBT3</accession>
<dbReference type="InterPro" id="IPR001214">
    <property type="entry name" value="SET_dom"/>
</dbReference>
<dbReference type="AlphaFoldDB" id="A0A077RBT3"/>
<sequence>MSSATSVRTDQIQGVNTAHNTAIKSTHKPAPCPNSSLNAHALKWCTSSTETTNASSKRTLPHATLNIPSNWPADVVYITQNLIAPSVPNSIAQRYILQPSPSSPAPTPAPAPAPVPVPVPDDHVEPPYKLSTPSHLPRATHRNGEPSHLYTISIQQQVSLVIWPIDERTPWDSECYHSTSRKLKCHPAAGSFGLFARDDIPHNTFIRPYLGVLHTKTDADFHSMYDLSLCHDPRMLAVKFTCSHQRHDDDDDAATERLESISLDTTKHSDAKGDQDPTALYLDSRYWGNESRFVNDYRGIAQRPNVEFRSFIQHSEDGEERFQMGLFSIKPIRKAQELVINYGKSFWIHFDQLAELDQKMRQAEQTKPNQEQIANAQPNQPAAIKLNPLQAMLQRSQMRVSRTGQNPRTPSHQPSSGPSPT</sequence>
<feature type="domain" description="SET" evidence="2">
    <location>
        <begin position="173"/>
        <end position="343"/>
    </location>
</feature>
<name>A0A077RBT3_9BASI</name>
<feature type="compositionally biased region" description="Pro residues" evidence="1">
    <location>
        <begin position="101"/>
        <end position="119"/>
    </location>
</feature>
<dbReference type="Pfam" id="PF00856">
    <property type="entry name" value="SET"/>
    <property type="match status" value="1"/>
</dbReference>
<dbReference type="PROSITE" id="PS50280">
    <property type="entry name" value="SET"/>
    <property type="match status" value="1"/>
</dbReference>
<protein>
    <submittedName>
        <fullName evidence="3">Set domain protein</fullName>
    </submittedName>
</protein>
<evidence type="ECO:0000259" key="2">
    <source>
        <dbReference type="PROSITE" id="PS50280"/>
    </source>
</evidence>
<evidence type="ECO:0000256" key="1">
    <source>
        <dbReference type="SAM" id="MobiDB-lite"/>
    </source>
</evidence>
<feature type="region of interest" description="Disordered" evidence="1">
    <location>
        <begin position="390"/>
        <end position="421"/>
    </location>
</feature>
<reference evidence="3" key="1">
    <citation type="journal article" date="2014" name="Genome Biol. Evol.">
        <title>Gene Loss Rather Than Gene Gain Is Associated with a Host Jump from Monocots to Dicots in the Smut Fungus Melanopsichium pennsylvanicum.</title>
        <authorList>
            <person name="Sharma R."/>
            <person name="Mishra B."/>
            <person name="Runge F."/>
            <person name="Thines M."/>
        </authorList>
    </citation>
    <scope>NUCLEOTIDE SEQUENCE</scope>
    <source>
        <strain evidence="3">4</strain>
    </source>
</reference>
<feature type="region of interest" description="Disordered" evidence="1">
    <location>
        <begin position="98"/>
        <end position="120"/>
    </location>
</feature>